<sequence>MKRSLVIGKTNVGKTLFCIHFARYMGVRELRWLVEEADGRTDCRVMSVAEAEASLSDVHPHRTRCLQSVAVEFPAGKTVRQLLLTDTTGLTEGIHPEPALREAMAQTLQAMTDASVILHMVDAWAIGHALGGAAGPGRVWDALEAQLADFGVRHGGYVLLANKMDLPGAMDGYRFLCKRYSRQRVLPVSALHGTGFREVKQVVWRFA</sequence>
<evidence type="ECO:0000259" key="1">
    <source>
        <dbReference type="Pfam" id="PF01926"/>
    </source>
</evidence>
<dbReference type="Pfam" id="PF01926">
    <property type="entry name" value="MMR_HSR1"/>
    <property type="match status" value="1"/>
</dbReference>
<gene>
    <name evidence="2" type="ORF">SAMN05421543_107135</name>
</gene>
<dbReference type="Proteomes" id="UP000183508">
    <property type="component" value="Unassembled WGS sequence"/>
</dbReference>
<protein>
    <submittedName>
        <fullName evidence="2">50S ribosome-binding GTPase</fullName>
    </submittedName>
</protein>
<dbReference type="RefSeq" id="WP_074951483.1">
    <property type="nucleotide sequence ID" value="NZ_FPBV01000007.1"/>
</dbReference>
<dbReference type="InterPro" id="IPR006073">
    <property type="entry name" value="GTP-bd"/>
</dbReference>
<name>A0A1I7IUP5_9BACL</name>
<keyword evidence="3" id="KW-1185">Reference proteome</keyword>
<reference evidence="3" key="1">
    <citation type="submission" date="2016-10" db="EMBL/GenBank/DDBJ databases">
        <authorList>
            <person name="Varghese N."/>
        </authorList>
    </citation>
    <scope>NUCLEOTIDE SEQUENCE [LARGE SCALE GENOMIC DNA]</scope>
    <source>
        <strain evidence="3">DSM 17980</strain>
    </source>
</reference>
<dbReference type="EMBL" id="FPBV01000007">
    <property type="protein sequence ID" value="SFU76619.1"/>
    <property type="molecule type" value="Genomic_DNA"/>
</dbReference>
<accession>A0A1I7IUP5</accession>
<dbReference type="GO" id="GO:0005525">
    <property type="term" value="F:GTP binding"/>
    <property type="evidence" value="ECO:0007669"/>
    <property type="project" value="InterPro"/>
</dbReference>
<dbReference type="STRING" id="392015.SAMN05421543_107135"/>
<dbReference type="SUPFAM" id="SSF52540">
    <property type="entry name" value="P-loop containing nucleoside triphosphate hydrolases"/>
    <property type="match status" value="1"/>
</dbReference>
<proteinExistence type="predicted"/>
<dbReference type="Gene3D" id="3.40.50.300">
    <property type="entry name" value="P-loop containing nucleotide triphosphate hydrolases"/>
    <property type="match status" value="1"/>
</dbReference>
<dbReference type="AlphaFoldDB" id="A0A1I7IUP5"/>
<feature type="domain" description="G" evidence="1">
    <location>
        <begin position="5"/>
        <end position="150"/>
    </location>
</feature>
<evidence type="ECO:0000313" key="2">
    <source>
        <dbReference type="EMBL" id="SFU76619.1"/>
    </source>
</evidence>
<dbReference type="eggNOG" id="COG2262">
    <property type="taxonomic scope" value="Bacteria"/>
</dbReference>
<evidence type="ECO:0000313" key="3">
    <source>
        <dbReference type="Proteomes" id="UP000183508"/>
    </source>
</evidence>
<dbReference type="InterPro" id="IPR027417">
    <property type="entry name" value="P-loop_NTPase"/>
</dbReference>
<organism evidence="2 3">
    <name type="scientific">Alicyclobacillus macrosporangiidus</name>
    <dbReference type="NCBI Taxonomy" id="392015"/>
    <lineage>
        <taxon>Bacteria</taxon>
        <taxon>Bacillati</taxon>
        <taxon>Bacillota</taxon>
        <taxon>Bacilli</taxon>
        <taxon>Bacillales</taxon>
        <taxon>Alicyclobacillaceae</taxon>
        <taxon>Alicyclobacillus</taxon>
    </lineage>
</organism>